<evidence type="ECO:0000313" key="1">
    <source>
        <dbReference type="EMBL" id="GIE05392.1"/>
    </source>
</evidence>
<dbReference type="Proteomes" id="UP000637628">
    <property type="component" value="Unassembled WGS sequence"/>
</dbReference>
<proteinExistence type="predicted"/>
<dbReference type="InterPro" id="IPR014441">
    <property type="entry name" value="UCP006425_b-propeller"/>
</dbReference>
<dbReference type="SUPFAM" id="SSF82171">
    <property type="entry name" value="DPP6 N-terminal domain-like"/>
    <property type="match status" value="1"/>
</dbReference>
<accession>A0ABQ3Z6D4</accession>
<reference evidence="1 2" key="1">
    <citation type="submission" date="2021-01" db="EMBL/GenBank/DDBJ databases">
        <title>Whole genome shotgun sequence of Actinoplanes durhamensis NBRC 14914.</title>
        <authorList>
            <person name="Komaki H."/>
            <person name="Tamura T."/>
        </authorList>
    </citation>
    <scope>NUCLEOTIDE SEQUENCE [LARGE SCALE GENOMIC DNA]</scope>
    <source>
        <strain evidence="1 2">NBRC 14914</strain>
    </source>
</reference>
<dbReference type="Pfam" id="PF09826">
    <property type="entry name" value="Beta_propel"/>
    <property type="match status" value="1"/>
</dbReference>
<sequence length="596" mass="62447">MRRRILLCAVAALALAGCTERPPTKILESPVTVPAAKLGLVSFESCDRLLTELRAATRRSISPYGLSGAVPANASIAGSRADAGMAAPATAYSGTNVHEVGADEPDIIKTDGRRIVTVDRGVLRVIDPATRTQTGQLELGTPADGQLLLAGDHALVLSSSYPQLYGRMASFRPSGGDADLILVDLSGPPRIISRYQGIGRVVDARQTGNIARVVLSSTPRIDFPSAATDTDDLLRDNRQAVTAAPLDAWLPSWQVTTGTSVSSGRLDCGAVSRPQSFSGAGMLTVLTFDVTAPALTDGDPVAVVSDGDIVYGTPSSLYVANDQQWRLNAMTGAGDLSTEIFQFALTSAGKPVLTASGNVPGTLLNQYSMSEWDGRLRVATTTTASSSSSAVRVLSATGGKLVQTGVVDGLGKGERIYSVRFLGSRGYVVTFRQTDPLYSLDLSDPAAPRVTGELKITGYSAHLQQVGDDLLVGVGQEASTRGVRQGLQVSLFDVADPARPSRLDQRVLADAVSNAEFDPHALLWWPATKLLVVPVKGAFDGALAFRVDAGGLKAAGRINGYVNRSLVIGDDLWTLGENGMNVAALSTLEPIGSVAF</sequence>
<gene>
    <name evidence="1" type="ORF">Adu01nite_67420</name>
</gene>
<comment type="caution">
    <text evidence="1">The sequence shown here is derived from an EMBL/GenBank/DDBJ whole genome shotgun (WGS) entry which is preliminary data.</text>
</comment>
<dbReference type="InterPro" id="IPR019198">
    <property type="entry name" value="Beta_propeller_containing"/>
</dbReference>
<organism evidence="1 2">
    <name type="scientific">Paractinoplanes durhamensis</name>
    <dbReference type="NCBI Taxonomy" id="113563"/>
    <lineage>
        <taxon>Bacteria</taxon>
        <taxon>Bacillati</taxon>
        <taxon>Actinomycetota</taxon>
        <taxon>Actinomycetes</taxon>
        <taxon>Micromonosporales</taxon>
        <taxon>Micromonosporaceae</taxon>
        <taxon>Paractinoplanes</taxon>
    </lineage>
</organism>
<name>A0ABQ3Z6D4_9ACTN</name>
<keyword evidence="2" id="KW-1185">Reference proteome</keyword>
<evidence type="ECO:0000313" key="2">
    <source>
        <dbReference type="Proteomes" id="UP000637628"/>
    </source>
</evidence>
<dbReference type="RefSeq" id="WP_203733044.1">
    <property type="nucleotide sequence ID" value="NZ_BAAATX010000018.1"/>
</dbReference>
<protein>
    <recommendedName>
        <fullName evidence="3">Beta propeller domain-containing protein</fullName>
    </recommendedName>
</protein>
<evidence type="ECO:0008006" key="3">
    <source>
        <dbReference type="Google" id="ProtNLM"/>
    </source>
</evidence>
<dbReference type="EMBL" id="BOML01000056">
    <property type="protein sequence ID" value="GIE05392.1"/>
    <property type="molecule type" value="Genomic_DNA"/>
</dbReference>
<dbReference type="PIRSF" id="PIRSF006425">
    <property type="entry name" value="UCP006425_WD40"/>
    <property type="match status" value="1"/>
</dbReference>
<dbReference type="PROSITE" id="PS51257">
    <property type="entry name" value="PROKAR_LIPOPROTEIN"/>
    <property type="match status" value="1"/>
</dbReference>